<feature type="region of interest" description="Disordered" evidence="20">
    <location>
        <begin position="296"/>
        <end position="322"/>
    </location>
</feature>
<organism evidence="21 22">
    <name type="scientific">Mixia osmundae (strain CBS 9802 / IAM 14324 / JCM 22182 / KY 12970)</name>
    <dbReference type="NCBI Taxonomy" id="764103"/>
    <lineage>
        <taxon>Eukaryota</taxon>
        <taxon>Fungi</taxon>
        <taxon>Dikarya</taxon>
        <taxon>Basidiomycota</taxon>
        <taxon>Pucciniomycotina</taxon>
        <taxon>Mixiomycetes</taxon>
        <taxon>Mixiales</taxon>
        <taxon>Mixiaceae</taxon>
        <taxon>Mixia</taxon>
    </lineage>
</organism>
<comment type="catalytic activity">
    <reaction evidence="18">
        <text>a 1,2-diacyl-sn-glycero-3-phosphocholine(in) = a 1,2-diacyl-sn-glycero-3-phosphocholine(out)</text>
        <dbReference type="Rhea" id="RHEA:38571"/>
        <dbReference type="ChEBI" id="CHEBI:57643"/>
    </reaction>
</comment>
<comment type="catalytic activity">
    <reaction evidence="16">
        <text>a 1,2-diacyl-sn-glycero-3-phosphoethanolamine(in) = a 1,2-diacyl-sn-glycero-3-phosphoethanolamine(out)</text>
        <dbReference type="Rhea" id="RHEA:38895"/>
        <dbReference type="ChEBI" id="CHEBI:64612"/>
    </reaction>
</comment>
<keyword evidence="13 19" id="KW-0472">Membrane</keyword>
<evidence type="ECO:0000256" key="15">
    <source>
        <dbReference type="ARBA" id="ARBA00024479"/>
    </source>
</evidence>
<dbReference type="GO" id="GO:0005776">
    <property type="term" value="C:autophagosome"/>
    <property type="evidence" value="ECO:0007669"/>
    <property type="project" value="TreeGrafter"/>
</dbReference>
<comment type="catalytic activity">
    <reaction evidence="17">
        <text>a 1,2-diacyl-sn-glycero-3-phospho-(1D-myo-inositol-3-phosphate)(in) = a 1,2-diacyl-sn-glycero-3-phospho-(1D-myo-inositol-3-phosphate)(out)</text>
        <dbReference type="Rhea" id="RHEA:67920"/>
        <dbReference type="ChEBI" id="CHEBI:58088"/>
    </reaction>
</comment>
<protein>
    <recommendedName>
        <fullName evidence="6 19">Autophagy-related protein 9</fullName>
    </recommendedName>
</protein>
<evidence type="ECO:0000256" key="20">
    <source>
        <dbReference type="SAM" id="MobiDB-lite"/>
    </source>
</evidence>
<evidence type="ECO:0000256" key="1">
    <source>
        <dbReference type="ARBA" id="ARBA00004439"/>
    </source>
</evidence>
<evidence type="ECO:0000256" key="8">
    <source>
        <dbReference type="ARBA" id="ARBA00022692"/>
    </source>
</evidence>
<evidence type="ECO:0000256" key="14">
    <source>
        <dbReference type="ARBA" id="ARBA00023329"/>
    </source>
</evidence>
<dbReference type="EMBL" id="BABT02000220">
    <property type="protein sequence ID" value="GAA99309.1"/>
    <property type="molecule type" value="Genomic_DNA"/>
</dbReference>
<feature type="transmembrane region" description="Helical" evidence="19">
    <location>
        <begin position="757"/>
        <end position="775"/>
    </location>
</feature>
<feature type="transmembrane region" description="Helical" evidence="19">
    <location>
        <begin position="459"/>
        <end position="479"/>
    </location>
</feature>
<evidence type="ECO:0000256" key="2">
    <source>
        <dbReference type="ARBA" id="ARBA00004477"/>
    </source>
</evidence>
<dbReference type="GO" id="GO:0034497">
    <property type="term" value="P:protein localization to phagophore assembly site"/>
    <property type="evidence" value="ECO:0007669"/>
    <property type="project" value="TreeGrafter"/>
</dbReference>
<dbReference type="InParanoid" id="G7E9J0"/>
<feature type="region of interest" description="Disordered" evidence="20">
    <location>
        <begin position="23"/>
        <end position="261"/>
    </location>
</feature>
<dbReference type="GO" id="GO:0034045">
    <property type="term" value="C:phagophore assembly site membrane"/>
    <property type="evidence" value="ECO:0007669"/>
    <property type="project" value="UniProtKB-SubCell"/>
</dbReference>
<feature type="region of interest" description="Disordered" evidence="20">
    <location>
        <begin position="1052"/>
        <end position="1081"/>
    </location>
</feature>
<dbReference type="GO" id="GO:0000139">
    <property type="term" value="C:Golgi membrane"/>
    <property type="evidence" value="ECO:0007669"/>
    <property type="project" value="UniProtKB-SubCell"/>
</dbReference>
<dbReference type="OrthoDB" id="2020634at2759"/>
<gene>
    <name evidence="21" type="primary">Mo06004</name>
    <name evidence="21" type="ORF">E5Q_06004</name>
</gene>
<dbReference type="GO" id="GO:0006869">
    <property type="term" value="P:lipid transport"/>
    <property type="evidence" value="ECO:0007669"/>
    <property type="project" value="UniProtKB-KW"/>
</dbReference>
<evidence type="ECO:0000256" key="5">
    <source>
        <dbReference type="ARBA" id="ARBA00006185"/>
    </source>
</evidence>
<dbReference type="GO" id="GO:0000422">
    <property type="term" value="P:autophagy of mitochondrion"/>
    <property type="evidence" value="ECO:0007669"/>
    <property type="project" value="TreeGrafter"/>
</dbReference>
<evidence type="ECO:0000256" key="11">
    <source>
        <dbReference type="ARBA" id="ARBA00023034"/>
    </source>
</evidence>
<evidence type="ECO:0000256" key="19">
    <source>
        <dbReference type="RuleBase" id="RU364027"/>
    </source>
</evidence>
<keyword evidence="14" id="KW-0968">Cytoplasmic vesicle</keyword>
<evidence type="ECO:0000256" key="12">
    <source>
        <dbReference type="ARBA" id="ARBA00023055"/>
    </source>
</evidence>
<feature type="compositionally biased region" description="Basic and acidic residues" evidence="20">
    <location>
        <begin position="80"/>
        <end position="107"/>
    </location>
</feature>
<evidence type="ECO:0000313" key="21">
    <source>
        <dbReference type="EMBL" id="GAA99309.1"/>
    </source>
</evidence>
<keyword evidence="7 19" id="KW-0813">Transport</keyword>
<feature type="compositionally biased region" description="Basic and acidic residues" evidence="20">
    <location>
        <begin position="297"/>
        <end position="319"/>
    </location>
</feature>
<dbReference type="STRING" id="764103.G7E9J0"/>
<dbReference type="HOGENOM" id="CLU_283715_0_0_1"/>
<feature type="compositionally biased region" description="Low complexity" evidence="20">
    <location>
        <begin position="188"/>
        <end position="197"/>
    </location>
</feature>
<dbReference type="eggNOG" id="KOG2173">
    <property type="taxonomic scope" value="Eukaryota"/>
</dbReference>
<evidence type="ECO:0000256" key="17">
    <source>
        <dbReference type="ARBA" id="ARBA00024621"/>
    </source>
</evidence>
<dbReference type="InterPro" id="IPR007241">
    <property type="entry name" value="Autophagy-rel_prot_9"/>
</dbReference>
<keyword evidence="22" id="KW-1185">Reference proteome</keyword>
<reference evidence="21 22" key="1">
    <citation type="journal article" date="2011" name="J. Gen. Appl. Microbiol.">
        <title>Draft genome sequencing of the enigmatic basidiomycete Mixia osmundae.</title>
        <authorList>
            <person name="Nishida H."/>
            <person name="Nagatsuka Y."/>
            <person name="Sugiyama J."/>
        </authorList>
    </citation>
    <scope>NUCLEOTIDE SEQUENCE [LARGE SCALE GENOMIC DNA]</scope>
    <source>
        <strain evidence="22">CBS 9802 / IAM 14324 / JCM 22182 / KY 12970</strain>
    </source>
</reference>
<keyword evidence="10 19" id="KW-0072">Autophagy</keyword>
<feature type="compositionally biased region" description="Low complexity" evidence="20">
    <location>
        <begin position="157"/>
        <end position="181"/>
    </location>
</feature>
<dbReference type="GO" id="GO:0034727">
    <property type="term" value="P:piecemeal microautophagy of the nucleus"/>
    <property type="evidence" value="ECO:0007669"/>
    <property type="project" value="TreeGrafter"/>
</dbReference>
<feature type="compositionally biased region" description="Polar residues" evidence="20">
    <location>
        <begin position="1054"/>
        <end position="1073"/>
    </location>
</feature>
<dbReference type="GO" id="GO:0005789">
    <property type="term" value="C:endoplasmic reticulum membrane"/>
    <property type="evidence" value="ECO:0007669"/>
    <property type="project" value="UniProtKB-SubCell"/>
</dbReference>
<evidence type="ECO:0000256" key="13">
    <source>
        <dbReference type="ARBA" id="ARBA00023136"/>
    </source>
</evidence>
<name>G7E9J0_MIXOS</name>
<evidence type="ECO:0000256" key="3">
    <source>
        <dbReference type="ARBA" id="ARBA00004511"/>
    </source>
</evidence>
<feature type="transmembrane region" description="Helical" evidence="19">
    <location>
        <begin position="720"/>
        <end position="741"/>
    </location>
</feature>
<dbReference type="PANTHER" id="PTHR13038:SF10">
    <property type="entry name" value="AUTOPHAGY-RELATED PROTEIN 9"/>
    <property type="match status" value="1"/>
</dbReference>
<feature type="transmembrane region" description="Helical" evidence="19">
    <location>
        <begin position="634"/>
        <end position="658"/>
    </location>
</feature>
<comment type="subcellular location">
    <subcellularLocation>
        <location evidence="1">Cytoplasmic vesicle membrane</location>
        <topology evidence="1">Multi-pass membrane protein</topology>
    </subcellularLocation>
    <subcellularLocation>
        <location evidence="2">Endoplasmic reticulum membrane</location>
        <topology evidence="2">Multi-pass membrane protein</topology>
    </subcellularLocation>
    <subcellularLocation>
        <location evidence="4">Golgi apparatus membrane</location>
        <topology evidence="4">Multi-pass membrane protein</topology>
    </subcellularLocation>
    <subcellularLocation>
        <location evidence="3 19">Preautophagosomal structure membrane</location>
        <topology evidence="3 19">Multi-pass membrane protein</topology>
    </subcellularLocation>
</comment>
<comment type="function">
    <text evidence="19">Phospholipid scramblase involved in autophagy. Cycles between the preautophagosomal structure/phagophore assembly site (PAS) and the cytoplasmic vesicle pool and supplies membrane for the growing autophagosome. Lipid scramblase activity plays a key role in preautophagosomal structure/phagophore assembly by distributing the phospholipids that arrive through ATG2 from the cytoplasmic to the luminal leaflet of the bilayer, thereby driving autophagosomal membrane expansion.</text>
</comment>
<feature type="compositionally biased region" description="Low complexity" evidence="20">
    <location>
        <begin position="132"/>
        <end position="142"/>
    </location>
</feature>
<comment type="caution">
    <text evidence="21">The sequence shown here is derived from an EMBL/GenBank/DDBJ whole genome shotgun (WGS) entry which is preliminary data.</text>
</comment>
<evidence type="ECO:0000256" key="16">
    <source>
        <dbReference type="ARBA" id="ARBA00024615"/>
    </source>
</evidence>
<accession>G7E9J0</accession>
<evidence type="ECO:0000256" key="6">
    <source>
        <dbReference type="ARBA" id="ARBA00018074"/>
    </source>
</evidence>
<keyword evidence="8 19" id="KW-0812">Transmembrane</keyword>
<sequence length="1097" mass="121023">MSLGRSEWRGLFGSLLRLPESSVYARIDDDPPSNASAQALSSLGRTAPYRDDQTGAPASSNHAHLHTESAYEDPFQAGEPVERLDTSTVSERRQRVSTEDGLGDDHAPPISMMFERDSPARGRPVTRGDITPSAAASSPSIDRAADSTTLPGAIDLASSPRSSSAGSRAADASRSPARTAANDTMKASSSSGTISPTSSPPPEFTRVAEPPRQLGNSPLLRSPGLRQVIGLASPGKRPTPVQRTSSTKNSEGRHSDMPIHGTESIIPQNAKHSYPIVIQSILNPAADIRQTGGNRIRLLDEDMHQKPSGRDKGKGRSGDASHLPLHRLDAYHDEEEDAAGTGHPTFLGAPLSRAFTSRPWSDSGNDSAQRRAKSALSAKEKALWQWVNVIDIDANLQEIYAYYNGKGLRAIALSHLLNLLTIGFVITFTSFLLGCIDHTRLRTSHSLQEVMVSQCLSKTHGSSLLIVLGLASFYATRIYRFTAAMKRLLAMRNFYEHLLCIPEADIPTVPWPTIVTRIAALRADHPVALSSRTQAENDNDERADRLDAHDVANRIMRLENYLVALFNSDILDLSISLPASLGQRKLGGQLTKSLEWNLRFCLLGFLVGDDGLVRRAFVNERNRQDLSEALKRRFILVAVINSMLWPFIVLYLLFYSFFRYFEEYHKNPSSIGSRSYTQLARWKFREYNELPHNFQQRLHRSYPAAEMYVEQFPKELTSQIARFVAFVSGSFASVLVLFSLLDPDAFLHFEVTPGRTVLFYIGVFGGILAVARGMVPDDHQIVDPEELMLAIIECTHYCPPEWKDQLHSAEVHREFSQLFQMRVTTFVLEMISVVTTPYVLWRNLPKTAPAIVDFFRETTIHVDGLGYVCASAVFDSKGKSAPTLQLPNGGEEHHRWPSDHGKMEKSLISFKSTHPDWMPHDQATSLFLSRMTEGSTAPISSNLYSSGLASAPTRRQFAAGRSILRGSRYVNAPVSARSAESAPSHHSFSGPISTKEKVREAKARLYDRAYQNSVLKAAKSSSLPSNKLGSTQRIAPPGVSFAIGESIAEEPSSLDGSYLSTDLQDDTNSQSPSADPKPPQSMITLLNQMYDEGARKI</sequence>
<comment type="catalytic activity">
    <reaction evidence="15">
        <text>a 1,2-diacyl-sn-glycero-3-phospho-L-serine(in) = a 1,2-diacyl-sn-glycero-3-phospho-L-serine(out)</text>
        <dbReference type="Rhea" id="RHEA:38663"/>
        <dbReference type="ChEBI" id="CHEBI:57262"/>
    </reaction>
</comment>
<reference evidence="21 22" key="2">
    <citation type="journal article" date="2012" name="Open Biol.">
        <title>Characteristics of nucleosomes and linker DNA regions on the genome of the basidiomycete Mixia osmundae revealed by mono- and dinucleosome mapping.</title>
        <authorList>
            <person name="Nishida H."/>
            <person name="Kondo S."/>
            <person name="Matsumoto T."/>
            <person name="Suzuki Y."/>
            <person name="Yoshikawa H."/>
            <person name="Taylor T.D."/>
            <person name="Sugiyama J."/>
        </authorList>
    </citation>
    <scope>NUCLEOTIDE SEQUENCE [LARGE SCALE GENOMIC DNA]</scope>
    <source>
        <strain evidence="22">CBS 9802 / IAM 14324 / JCM 22182 / KY 12970</strain>
    </source>
</reference>
<evidence type="ECO:0000256" key="7">
    <source>
        <dbReference type="ARBA" id="ARBA00022448"/>
    </source>
</evidence>
<keyword evidence="12 19" id="KW-0445">Lipid transport</keyword>
<feature type="region of interest" description="Disordered" evidence="20">
    <location>
        <begin position="976"/>
        <end position="996"/>
    </location>
</feature>
<dbReference type="PANTHER" id="PTHR13038">
    <property type="entry name" value="APG9 AUTOPHAGY 9"/>
    <property type="match status" value="1"/>
</dbReference>
<keyword evidence="9 19" id="KW-1133">Transmembrane helix</keyword>
<dbReference type="Pfam" id="PF04109">
    <property type="entry name" value="ATG9"/>
    <property type="match status" value="1"/>
</dbReference>
<keyword evidence="11" id="KW-0333">Golgi apparatus</keyword>
<dbReference type="RefSeq" id="XP_014568552.1">
    <property type="nucleotide sequence ID" value="XM_014713066.1"/>
</dbReference>
<evidence type="ECO:0000256" key="18">
    <source>
        <dbReference type="ARBA" id="ARBA00024631"/>
    </source>
</evidence>
<dbReference type="Proteomes" id="UP000009131">
    <property type="component" value="Unassembled WGS sequence"/>
</dbReference>
<evidence type="ECO:0000256" key="9">
    <source>
        <dbReference type="ARBA" id="ARBA00022989"/>
    </source>
</evidence>
<dbReference type="AlphaFoldDB" id="G7E9J0"/>
<evidence type="ECO:0000313" key="22">
    <source>
        <dbReference type="Proteomes" id="UP000009131"/>
    </source>
</evidence>
<dbReference type="GO" id="GO:0061709">
    <property type="term" value="P:reticulophagy"/>
    <property type="evidence" value="ECO:0007669"/>
    <property type="project" value="TreeGrafter"/>
</dbReference>
<proteinExistence type="inferred from homology"/>
<dbReference type="GO" id="GO:0030659">
    <property type="term" value="C:cytoplasmic vesicle membrane"/>
    <property type="evidence" value="ECO:0007669"/>
    <property type="project" value="UniProtKB-SubCell"/>
</dbReference>
<evidence type="ECO:0000256" key="4">
    <source>
        <dbReference type="ARBA" id="ARBA00004653"/>
    </source>
</evidence>
<dbReference type="FunCoup" id="G7E9J0">
    <property type="interactions" value="239"/>
</dbReference>
<comment type="similarity">
    <text evidence="5 19">Belongs to the ATG9 family.</text>
</comment>
<feature type="transmembrane region" description="Helical" evidence="19">
    <location>
        <begin position="416"/>
        <end position="439"/>
    </location>
</feature>
<evidence type="ECO:0000256" key="10">
    <source>
        <dbReference type="ARBA" id="ARBA00023006"/>
    </source>
</evidence>
<feature type="compositionally biased region" description="Polar residues" evidence="20">
    <location>
        <begin position="33"/>
        <end position="44"/>
    </location>
</feature>